<feature type="compositionally biased region" description="Basic and acidic residues" evidence="1">
    <location>
        <begin position="10"/>
        <end position="23"/>
    </location>
</feature>
<evidence type="ECO:0000313" key="2">
    <source>
        <dbReference type="EMBL" id="MPC49514.1"/>
    </source>
</evidence>
<evidence type="ECO:0000256" key="1">
    <source>
        <dbReference type="SAM" id="MobiDB-lite"/>
    </source>
</evidence>
<sequence>MTLVKRVGQRRKEGAHSSSPDRRVWGVKEESGCVGMNDQGSVMKRPETPTGPGIIWQGITRLPLNTFQLPGLPSVAD</sequence>
<gene>
    <name evidence="2" type="ORF">E2C01_043317</name>
</gene>
<name>A0A5B7FZ86_PORTR</name>
<proteinExistence type="predicted"/>
<feature type="region of interest" description="Disordered" evidence="1">
    <location>
        <begin position="1"/>
        <end position="23"/>
    </location>
</feature>
<evidence type="ECO:0000313" key="3">
    <source>
        <dbReference type="Proteomes" id="UP000324222"/>
    </source>
</evidence>
<organism evidence="2 3">
    <name type="scientific">Portunus trituberculatus</name>
    <name type="common">Swimming crab</name>
    <name type="synonym">Neptunus trituberculatus</name>
    <dbReference type="NCBI Taxonomy" id="210409"/>
    <lineage>
        <taxon>Eukaryota</taxon>
        <taxon>Metazoa</taxon>
        <taxon>Ecdysozoa</taxon>
        <taxon>Arthropoda</taxon>
        <taxon>Crustacea</taxon>
        <taxon>Multicrustacea</taxon>
        <taxon>Malacostraca</taxon>
        <taxon>Eumalacostraca</taxon>
        <taxon>Eucarida</taxon>
        <taxon>Decapoda</taxon>
        <taxon>Pleocyemata</taxon>
        <taxon>Brachyura</taxon>
        <taxon>Eubrachyura</taxon>
        <taxon>Portunoidea</taxon>
        <taxon>Portunidae</taxon>
        <taxon>Portuninae</taxon>
        <taxon>Portunus</taxon>
    </lineage>
</organism>
<dbReference type="EMBL" id="VSRR010008919">
    <property type="protein sequence ID" value="MPC49514.1"/>
    <property type="molecule type" value="Genomic_DNA"/>
</dbReference>
<keyword evidence="3" id="KW-1185">Reference proteome</keyword>
<accession>A0A5B7FZ86</accession>
<dbReference type="Proteomes" id="UP000324222">
    <property type="component" value="Unassembled WGS sequence"/>
</dbReference>
<reference evidence="2 3" key="1">
    <citation type="submission" date="2019-05" db="EMBL/GenBank/DDBJ databases">
        <title>Another draft genome of Portunus trituberculatus and its Hox gene families provides insights of decapod evolution.</title>
        <authorList>
            <person name="Jeong J.-H."/>
            <person name="Song I."/>
            <person name="Kim S."/>
            <person name="Choi T."/>
            <person name="Kim D."/>
            <person name="Ryu S."/>
            <person name="Kim W."/>
        </authorList>
    </citation>
    <scope>NUCLEOTIDE SEQUENCE [LARGE SCALE GENOMIC DNA]</scope>
    <source>
        <tissue evidence="2">Muscle</tissue>
    </source>
</reference>
<comment type="caution">
    <text evidence="2">The sequence shown here is derived from an EMBL/GenBank/DDBJ whole genome shotgun (WGS) entry which is preliminary data.</text>
</comment>
<dbReference type="AlphaFoldDB" id="A0A5B7FZ86"/>
<protein>
    <submittedName>
        <fullName evidence="2">Uncharacterized protein</fullName>
    </submittedName>
</protein>